<dbReference type="InterPro" id="IPR045540">
    <property type="entry name" value="YegS/DAGK_C"/>
</dbReference>
<dbReference type="GO" id="GO:0016301">
    <property type="term" value="F:kinase activity"/>
    <property type="evidence" value="ECO:0007669"/>
    <property type="project" value="UniProtKB-KW"/>
</dbReference>
<dbReference type="Gene3D" id="1.20.144.10">
    <property type="entry name" value="Phosphatidic acid phosphatase type 2/haloperoxidase"/>
    <property type="match status" value="1"/>
</dbReference>
<evidence type="ECO:0000256" key="4">
    <source>
        <dbReference type="ARBA" id="ARBA00022679"/>
    </source>
</evidence>
<dbReference type="CDD" id="cd03392">
    <property type="entry name" value="PAP2_like_2"/>
    <property type="match status" value="1"/>
</dbReference>
<dbReference type="GO" id="GO:0005524">
    <property type="term" value="F:ATP binding"/>
    <property type="evidence" value="ECO:0007669"/>
    <property type="project" value="UniProtKB-KW"/>
</dbReference>
<feature type="domain" description="DAGKc" evidence="14">
    <location>
        <begin position="225"/>
        <end position="355"/>
    </location>
</feature>
<comment type="similarity">
    <text evidence="2">Belongs to the diacylglycerol/lipid kinase family.</text>
</comment>
<keyword evidence="16" id="KW-1185">Reference proteome</keyword>
<comment type="cofactor">
    <cofactor evidence="1">
        <name>Mg(2+)</name>
        <dbReference type="ChEBI" id="CHEBI:18420"/>
    </cofactor>
</comment>
<protein>
    <submittedName>
        <fullName evidence="15">YegS/Rv2252/BmrU family lipid kinase</fullName>
    </submittedName>
</protein>
<dbReference type="PANTHER" id="PTHR12358:SF106">
    <property type="entry name" value="LIPID KINASE YEGS"/>
    <property type="match status" value="1"/>
</dbReference>
<feature type="transmembrane region" description="Helical" evidence="13">
    <location>
        <begin position="160"/>
        <end position="179"/>
    </location>
</feature>
<evidence type="ECO:0000256" key="9">
    <source>
        <dbReference type="ARBA" id="ARBA00022842"/>
    </source>
</evidence>
<dbReference type="InterPro" id="IPR016064">
    <property type="entry name" value="NAD/diacylglycerol_kinase_sf"/>
</dbReference>
<dbReference type="EMBL" id="JACCBG010000001">
    <property type="protein sequence ID" value="NYD43832.1"/>
    <property type="molecule type" value="Genomic_DNA"/>
</dbReference>
<dbReference type="AlphaFoldDB" id="A0A7Y9EA64"/>
<dbReference type="SMART" id="SM00014">
    <property type="entry name" value="acidPPc"/>
    <property type="match status" value="1"/>
</dbReference>
<dbReference type="InterPro" id="IPR017438">
    <property type="entry name" value="ATP-NAD_kinase_N"/>
</dbReference>
<feature type="transmembrane region" description="Helical" evidence="13">
    <location>
        <begin position="63"/>
        <end position="83"/>
    </location>
</feature>
<sequence length="524" mass="56407">MLDRPRLTMLSWALLCFAVFAALAFLVTHEWGPLTTLDHRGDPAEHWATAEGGLRVVLKYVELAFATWGMTVLTVLLAGGLLLKKHRRAAVFVVVVMIATSLMTTLIKLTVGRGRPPWQDQTGFLHTNSFPSGHASSTAAYALLCVVLVVMFVRRARTRRTLYTVLAVWVLIVCADRVLLGRHYITDVTAGVLLGVGMVLLGLSIYSPLPRSLADTAEPMPEALPSERRLAVVLNPSKVEDAGQFRAIVSAMAREAGWAEPSWHLTTVADPGRGMAEAAAVAGADLVIVCGGDGTVREVCAELAGTGIPVGIVPAGTGNLLARNLGIPLYLRAAIDVALHGQDRAIDMVEVAGDGLADTTFLVMAGMGFDAAIMEGVNEDLKKRVGWVAYVWSALKSLMFPAVRVEVSVDGAEFTRHRARTVVVGNVGFLQAGLPLLPDAAIDDGLLDVVILHPRNFLAWIPLAWRVLLKRKHTDELVNRMTGSSVVVRAGVDTPRQLDGDSVGAGRELRMQCLQGRLLVRVPR</sequence>
<proteinExistence type="inferred from homology"/>
<dbReference type="Pfam" id="PF00781">
    <property type="entry name" value="DAGK_cat"/>
    <property type="match status" value="1"/>
</dbReference>
<evidence type="ECO:0000256" key="7">
    <source>
        <dbReference type="ARBA" id="ARBA00022777"/>
    </source>
</evidence>
<dbReference type="SMART" id="SM00046">
    <property type="entry name" value="DAGKc"/>
    <property type="match status" value="1"/>
</dbReference>
<dbReference type="Gene3D" id="2.60.200.40">
    <property type="match status" value="1"/>
</dbReference>
<dbReference type="InterPro" id="IPR005218">
    <property type="entry name" value="Diacylglycerol/lipid_kinase"/>
</dbReference>
<evidence type="ECO:0000256" key="10">
    <source>
        <dbReference type="ARBA" id="ARBA00023098"/>
    </source>
</evidence>
<name>A0A7Y9EA64_9ACTN</name>
<dbReference type="InterPro" id="IPR000326">
    <property type="entry name" value="PAP2/HPO"/>
</dbReference>
<evidence type="ECO:0000256" key="11">
    <source>
        <dbReference type="ARBA" id="ARBA00023209"/>
    </source>
</evidence>
<evidence type="ECO:0000256" key="1">
    <source>
        <dbReference type="ARBA" id="ARBA00001946"/>
    </source>
</evidence>
<dbReference type="SUPFAM" id="SSF48317">
    <property type="entry name" value="Acid phosphatase/Vanadium-dependent haloperoxidase"/>
    <property type="match status" value="1"/>
</dbReference>
<dbReference type="PROSITE" id="PS50146">
    <property type="entry name" value="DAGK"/>
    <property type="match status" value="1"/>
</dbReference>
<dbReference type="InterPro" id="IPR001206">
    <property type="entry name" value="Diacylglycerol_kinase_cat_dom"/>
</dbReference>
<evidence type="ECO:0000259" key="14">
    <source>
        <dbReference type="PROSITE" id="PS50146"/>
    </source>
</evidence>
<evidence type="ECO:0000313" key="15">
    <source>
        <dbReference type="EMBL" id="NYD43832.1"/>
    </source>
</evidence>
<keyword evidence="7 15" id="KW-0418">Kinase</keyword>
<keyword evidence="5" id="KW-0479">Metal-binding</keyword>
<dbReference type="Proteomes" id="UP000535511">
    <property type="component" value="Unassembled WGS sequence"/>
</dbReference>
<keyword evidence="13" id="KW-1133">Transmembrane helix</keyword>
<dbReference type="Gene3D" id="3.40.50.10330">
    <property type="entry name" value="Probable inorganic polyphosphate/atp-NAD kinase, domain 1"/>
    <property type="match status" value="1"/>
</dbReference>
<evidence type="ECO:0000256" key="2">
    <source>
        <dbReference type="ARBA" id="ARBA00005983"/>
    </source>
</evidence>
<keyword evidence="13" id="KW-0812">Transmembrane</keyword>
<feature type="transmembrane region" description="Helical" evidence="13">
    <location>
        <begin position="90"/>
        <end position="111"/>
    </location>
</feature>
<keyword evidence="12" id="KW-1208">Phospholipid metabolism</keyword>
<evidence type="ECO:0000313" key="16">
    <source>
        <dbReference type="Proteomes" id="UP000535511"/>
    </source>
</evidence>
<evidence type="ECO:0000256" key="6">
    <source>
        <dbReference type="ARBA" id="ARBA00022741"/>
    </source>
</evidence>
<comment type="caution">
    <text evidence="15">The sequence shown here is derived from an EMBL/GenBank/DDBJ whole genome shotgun (WGS) entry which is preliminary data.</text>
</comment>
<dbReference type="InterPro" id="IPR036938">
    <property type="entry name" value="PAP2/HPO_sf"/>
</dbReference>
<dbReference type="Pfam" id="PF01569">
    <property type="entry name" value="PAP2"/>
    <property type="match status" value="1"/>
</dbReference>
<evidence type="ECO:0000256" key="13">
    <source>
        <dbReference type="SAM" id="Phobius"/>
    </source>
</evidence>
<organism evidence="15 16">
    <name type="scientific">Nocardioides panaciterrulae</name>
    <dbReference type="NCBI Taxonomy" id="661492"/>
    <lineage>
        <taxon>Bacteria</taxon>
        <taxon>Bacillati</taxon>
        <taxon>Actinomycetota</taxon>
        <taxon>Actinomycetes</taxon>
        <taxon>Propionibacteriales</taxon>
        <taxon>Nocardioidaceae</taxon>
        <taxon>Nocardioides</taxon>
    </lineage>
</organism>
<accession>A0A7Y9EA64</accession>
<dbReference type="NCBIfam" id="TIGR00147">
    <property type="entry name" value="YegS/Rv2252/BmrU family lipid kinase"/>
    <property type="match status" value="1"/>
</dbReference>
<feature type="transmembrane region" description="Helical" evidence="13">
    <location>
        <begin position="185"/>
        <end position="206"/>
    </location>
</feature>
<dbReference type="SUPFAM" id="SSF111331">
    <property type="entry name" value="NAD kinase/diacylglycerol kinase-like"/>
    <property type="match status" value="1"/>
</dbReference>
<keyword evidence="10" id="KW-0443">Lipid metabolism</keyword>
<keyword evidence="8" id="KW-0067">ATP-binding</keyword>
<reference evidence="15 16" key="1">
    <citation type="submission" date="2020-07" db="EMBL/GenBank/DDBJ databases">
        <title>Sequencing the genomes of 1000 actinobacteria strains.</title>
        <authorList>
            <person name="Klenk H.-P."/>
        </authorList>
    </citation>
    <scope>NUCLEOTIDE SEQUENCE [LARGE SCALE GENOMIC DNA]</scope>
    <source>
        <strain evidence="15 16">DSM 21350</strain>
    </source>
</reference>
<evidence type="ECO:0000256" key="12">
    <source>
        <dbReference type="ARBA" id="ARBA00023264"/>
    </source>
</evidence>
<dbReference type="Pfam" id="PF19279">
    <property type="entry name" value="YegS_C"/>
    <property type="match status" value="1"/>
</dbReference>
<dbReference type="InterPro" id="IPR050187">
    <property type="entry name" value="Lipid_Phosphate_FormReg"/>
</dbReference>
<keyword evidence="4" id="KW-0808">Transferase</keyword>
<dbReference type="PANTHER" id="PTHR12358">
    <property type="entry name" value="SPHINGOSINE KINASE"/>
    <property type="match status" value="1"/>
</dbReference>
<feature type="transmembrane region" description="Helical" evidence="13">
    <location>
        <begin position="131"/>
        <end position="153"/>
    </location>
</feature>
<keyword evidence="13" id="KW-0472">Membrane</keyword>
<keyword evidence="11" id="KW-0594">Phospholipid biosynthesis</keyword>
<gene>
    <name evidence="15" type="ORF">BJZ21_003915</name>
</gene>
<evidence type="ECO:0000256" key="3">
    <source>
        <dbReference type="ARBA" id="ARBA00022516"/>
    </source>
</evidence>
<keyword evidence="3" id="KW-0444">Lipid biosynthesis</keyword>
<dbReference type="RefSeq" id="WP_343052240.1">
    <property type="nucleotide sequence ID" value="NZ_JACCBG010000001.1"/>
</dbReference>
<evidence type="ECO:0000256" key="8">
    <source>
        <dbReference type="ARBA" id="ARBA00022840"/>
    </source>
</evidence>
<dbReference type="GO" id="GO:0005886">
    <property type="term" value="C:plasma membrane"/>
    <property type="evidence" value="ECO:0007669"/>
    <property type="project" value="TreeGrafter"/>
</dbReference>
<keyword evidence="6" id="KW-0547">Nucleotide-binding</keyword>
<dbReference type="GO" id="GO:0046872">
    <property type="term" value="F:metal ion binding"/>
    <property type="evidence" value="ECO:0007669"/>
    <property type="project" value="UniProtKB-KW"/>
</dbReference>
<dbReference type="GO" id="GO:0008654">
    <property type="term" value="P:phospholipid biosynthetic process"/>
    <property type="evidence" value="ECO:0007669"/>
    <property type="project" value="UniProtKB-KW"/>
</dbReference>
<evidence type="ECO:0000256" key="5">
    <source>
        <dbReference type="ARBA" id="ARBA00022723"/>
    </source>
</evidence>
<keyword evidence="9" id="KW-0460">Magnesium</keyword>